<dbReference type="GO" id="GO:0012505">
    <property type="term" value="C:endomembrane system"/>
    <property type="evidence" value="ECO:0007669"/>
    <property type="project" value="UniProtKB-SubCell"/>
</dbReference>
<evidence type="ECO:0000313" key="8">
    <source>
        <dbReference type="Proteomes" id="UP000193560"/>
    </source>
</evidence>
<evidence type="ECO:0000256" key="4">
    <source>
        <dbReference type="ARBA" id="ARBA00022989"/>
    </source>
</evidence>
<keyword evidence="4 6" id="KW-1133">Transmembrane helix</keyword>
<comment type="caution">
    <text evidence="7">The sequence shown here is derived from an EMBL/GenBank/DDBJ whole genome shotgun (WGS) entry which is preliminary data.</text>
</comment>
<reference evidence="7 8" key="1">
    <citation type="submission" date="2016-07" db="EMBL/GenBank/DDBJ databases">
        <title>Pervasive Adenine N6-methylation of Active Genes in Fungi.</title>
        <authorList>
            <consortium name="DOE Joint Genome Institute"/>
            <person name="Mondo S.J."/>
            <person name="Dannebaum R.O."/>
            <person name="Kuo R.C."/>
            <person name="Labutti K."/>
            <person name="Haridas S."/>
            <person name="Kuo A."/>
            <person name="Salamov A."/>
            <person name="Ahrendt S.R."/>
            <person name="Lipzen A."/>
            <person name="Sullivan W."/>
            <person name="Andreopoulos W.B."/>
            <person name="Clum A."/>
            <person name="Lindquist E."/>
            <person name="Daum C."/>
            <person name="Ramamoorthy G.K."/>
            <person name="Gryganskyi A."/>
            <person name="Culley D."/>
            <person name="Magnuson J.K."/>
            <person name="James T.Y."/>
            <person name="O'Malley M.A."/>
            <person name="Stajich J.E."/>
            <person name="Spatafora J.W."/>
            <person name="Visel A."/>
            <person name="Grigoriev I.V."/>
        </authorList>
    </citation>
    <scope>NUCLEOTIDE SEQUENCE [LARGE SCALE GENOMIC DNA]</scope>
    <source>
        <strain evidence="7 8">NRRL 1336</strain>
    </source>
</reference>
<gene>
    <name evidence="7" type="ORF">BCR42DRAFT_422574</name>
</gene>
<dbReference type="PANTHER" id="PTHR13314:SF2">
    <property type="entry name" value="CALCIUM CHANNEL FLOWER HOMOLOG"/>
    <property type="match status" value="1"/>
</dbReference>
<evidence type="ECO:0008006" key="9">
    <source>
        <dbReference type="Google" id="ProtNLM"/>
    </source>
</evidence>
<comment type="subcellular location">
    <subcellularLocation>
        <location evidence="1">Endomembrane system</location>
        <topology evidence="1">Multi-pass membrane protein</topology>
    </subcellularLocation>
</comment>
<comment type="similarity">
    <text evidence="2">Belongs to the TVP18 family.</text>
</comment>
<feature type="transmembrane region" description="Helical" evidence="6">
    <location>
        <begin position="12"/>
        <end position="33"/>
    </location>
</feature>
<sequence length="145" mass="15490">MGCFDEAKSMNFSLYGQWLGIISIILLIALGIVSFMSHIVFSIVGWVIAFLLVLIEIPLCLKLCPTSPKLDKFIAYFENSYLRAAIYLVFAVVMFLSNLLSGATPLIAAAVTLLLGAISYLAAGVMGQSFASSKILGGTGTDNVV</sequence>
<keyword evidence="3 6" id="KW-0812">Transmembrane</keyword>
<proteinExistence type="inferred from homology"/>
<organism evidence="7 8">
    <name type="scientific">Absidia repens</name>
    <dbReference type="NCBI Taxonomy" id="90262"/>
    <lineage>
        <taxon>Eukaryota</taxon>
        <taxon>Fungi</taxon>
        <taxon>Fungi incertae sedis</taxon>
        <taxon>Mucoromycota</taxon>
        <taxon>Mucoromycotina</taxon>
        <taxon>Mucoromycetes</taxon>
        <taxon>Mucorales</taxon>
        <taxon>Cunninghamellaceae</taxon>
        <taxon>Absidia</taxon>
    </lineage>
</organism>
<name>A0A1X2I6Q5_9FUNG</name>
<dbReference type="EMBL" id="MCGE01000024">
    <property type="protein sequence ID" value="ORZ10535.1"/>
    <property type="molecule type" value="Genomic_DNA"/>
</dbReference>
<dbReference type="GO" id="GO:0016192">
    <property type="term" value="P:vesicle-mediated transport"/>
    <property type="evidence" value="ECO:0007669"/>
    <property type="project" value="TreeGrafter"/>
</dbReference>
<dbReference type="SMART" id="SM01077">
    <property type="entry name" value="Cg6151-P"/>
    <property type="match status" value="1"/>
</dbReference>
<feature type="transmembrane region" description="Helical" evidence="6">
    <location>
        <begin position="39"/>
        <end position="61"/>
    </location>
</feature>
<dbReference type="STRING" id="90262.A0A1X2I6Q5"/>
<evidence type="ECO:0000256" key="2">
    <source>
        <dbReference type="ARBA" id="ARBA00005738"/>
    </source>
</evidence>
<dbReference type="Pfam" id="PF10233">
    <property type="entry name" value="Cg6151-P"/>
    <property type="match status" value="1"/>
</dbReference>
<evidence type="ECO:0000256" key="1">
    <source>
        <dbReference type="ARBA" id="ARBA00004127"/>
    </source>
</evidence>
<accession>A0A1X2I6Q5</accession>
<dbReference type="Proteomes" id="UP000193560">
    <property type="component" value="Unassembled WGS sequence"/>
</dbReference>
<dbReference type="InterPro" id="IPR019365">
    <property type="entry name" value="TVP18/Ca-channel_flower"/>
</dbReference>
<evidence type="ECO:0000256" key="3">
    <source>
        <dbReference type="ARBA" id="ARBA00022692"/>
    </source>
</evidence>
<evidence type="ECO:0000313" key="7">
    <source>
        <dbReference type="EMBL" id="ORZ10535.1"/>
    </source>
</evidence>
<evidence type="ECO:0000256" key="5">
    <source>
        <dbReference type="ARBA" id="ARBA00023136"/>
    </source>
</evidence>
<dbReference type="PANTHER" id="PTHR13314">
    <property type="entry name" value="CALCIUM CHANNEL FLOWER HOMOLOG"/>
    <property type="match status" value="1"/>
</dbReference>
<feature type="transmembrane region" description="Helical" evidence="6">
    <location>
        <begin position="106"/>
        <end position="126"/>
    </location>
</feature>
<evidence type="ECO:0000256" key="6">
    <source>
        <dbReference type="SAM" id="Phobius"/>
    </source>
</evidence>
<dbReference type="AlphaFoldDB" id="A0A1X2I6Q5"/>
<protein>
    <recommendedName>
        <fullName evidence="9">Golgi apparatus membrane protein TVP18</fullName>
    </recommendedName>
</protein>
<keyword evidence="8" id="KW-1185">Reference proteome</keyword>
<keyword evidence="5 6" id="KW-0472">Membrane</keyword>
<dbReference type="GO" id="GO:0016020">
    <property type="term" value="C:membrane"/>
    <property type="evidence" value="ECO:0007669"/>
    <property type="project" value="InterPro"/>
</dbReference>
<feature type="transmembrane region" description="Helical" evidence="6">
    <location>
        <begin position="81"/>
        <end position="100"/>
    </location>
</feature>
<dbReference type="OrthoDB" id="128924at2759"/>